<dbReference type="PANTHER" id="PTHR14885:SF1">
    <property type="entry name" value="CILIA- AND FLAGELLA-ASSOCIATED PROTEIN 43"/>
    <property type="match status" value="1"/>
</dbReference>
<keyword evidence="12" id="KW-1185">Reference proteome</keyword>
<keyword evidence="4" id="KW-0853">WD repeat</keyword>
<evidence type="ECO:0000256" key="2">
    <source>
        <dbReference type="ARBA" id="ARBA00004245"/>
    </source>
</evidence>
<evidence type="ECO:0000256" key="4">
    <source>
        <dbReference type="ARBA" id="ARBA00022574"/>
    </source>
</evidence>
<feature type="coiled-coil region" evidence="9">
    <location>
        <begin position="293"/>
        <end position="320"/>
    </location>
</feature>
<keyword evidence="5" id="KW-0677">Repeat</keyword>
<evidence type="ECO:0000256" key="8">
    <source>
        <dbReference type="ARBA" id="ARBA00023273"/>
    </source>
</evidence>
<keyword evidence="8" id="KW-0966">Cell projection</keyword>
<keyword evidence="7" id="KW-0206">Cytoskeleton</keyword>
<keyword evidence="3" id="KW-0963">Cytoplasm</keyword>
<evidence type="ECO:0000256" key="1">
    <source>
        <dbReference type="ARBA" id="ARBA00004138"/>
    </source>
</evidence>
<evidence type="ECO:0000256" key="9">
    <source>
        <dbReference type="SAM" id="Coils"/>
    </source>
</evidence>
<protein>
    <submittedName>
        <fullName evidence="11">Uncharacterized protein</fullName>
    </submittedName>
</protein>
<evidence type="ECO:0000256" key="7">
    <source>
        <dbReference type="ARBA" id="ARBA00023212"/>
    </source>
</evidence>
<reference evidence="11 12" key="1">
    <citation type="submission" date="2024-05" db="EMBL/GenBank/DDBJ databases">
        <authorList>
            <person name="Wallberg A."/>
        </authorList>
    </citation>
    <scope>NUCLEOTIDE SEQUENCE [LARGE SCALE GENOMIC DNA]</scope>
</reference>
<dbReference type="EMBL" id="CAXKWB010004043">
    <property type="protein sequence ID" value="CAL4071797.1"/>
    <property type="molecule type" value="Genomic_DNA"/>
</dbReference>
<feature type="compositionally biased region" description="Polar residues" evidence="10">
    <location>
        <begin position="53"/>
        <end position="62"/>
    </location>
</feature>
<dbReference type="GO" id="GO:0005930">
    <property type="term" value="C:axoneme"/>
    <property type="evidence" value="ECO:0007669"/>
    <property type="project" value="TreeGrafter"/>
</dbReference>
<dbReference type="GO" id="GO:0060271">
    <property type="term" value="P:cilium assembly"/>
    <property type="evidence" value="ECO:0007669"/>
    <property type="project" value="TreeGrafter"/>
</dbReference>
<dbReference type="AlphaFoldDB" id="A0AAV2Q8Q6"/>
<evidence type="ECO:0000313" key="11">
    <source>
        <dbReference type="EMBL" id="CAL4071797.1"/>
    </source>
</evidence>
<feature type="coiled-coil region" evidence="9">
    <location>
        <begin position="95"/>
        <end position="150"/>
    </location>
</feature>
<name>A0AAV2Q8Q6_MEGNR</name>
<organism evidence="11 12">
    <name type="scientific">Meganyctiphanes norvegica</name>
    <name type="common">Northern krill</name>
    <name type="synonym">Thysanopoda norvegica</name>
    <dbReference type="NCBI Taxonomy" id="48144"/>
    <lineage>
        <taxon>Eukaryota</taxon>
        <taxon>Metazoa</taxon>
        <taxon>Ecdysozoa</taxon>
        <taxon>Arthropoda</taxon>
        <taxon>Crustacea</taxon>
        <taxon>Multicrustacea</taxon>
        <taxon>Malacostraca</taxon>
        <taxon>Eumalacostraca</taxon>
        <taxon>Eucarida</taxon>
        <taxon>Euphausiacea</taxon>
        <taxon>Euphausiidae</taxon>
        <taxon>Meganyctiphanes</taxon>
    </lineage>
</organism>
<evidence type="ECO:0000256" key="5">
    <source>
        <dbReference type="ARBA" id="ARBA00022737"/>
    </source>
</evidence>
<dbReference type="Proteomes" id="UP001497623">
    <property type="component" value="Unassembled WGS sequence"/>
</dbReference>
<proteinExistence type="predicted"/>
<dbReference type="PANTHER" id="PTHR14885">
    <property type="entry name" value="CILIA- AND FLAGELLA-ASSOCIATED PROTEIN 43-RELATED"/>
    <property type="match status" value="1"/>
</dbReference>
<feature type="region of interest" description="Disordered" evidence="10">
    <location>
        <begin position="1"/>
        <end position="77"/>
    </location>
</feature>
<evidence type="ECO:0000256" key="10">
    <source>
        <dbReference type="SAM" id="MobiDB-lite"/>
    </source>
</evidence>
<comment type="caution">
    <text evidence="11">The sequence shown here is derived from an EMBL/GenBank/DDBJ whole genome shotgun (WGS) entry which is preliminary data.</text>
</comment>
<accession>A0AAV2Q8Q6</accession>
<evidence type="ECO:0000256" key="6">
    <source>
        <dbReference type="ARBA" id="ARBA00023054"/>
    </source>
</evidence>
<evidence type="ECO:0000256" key="3">
    <source>
        <dbReference type="ARBA" id="ARBA00022490"/>
    </source>
</evidence>
<gene>
    <name evidence="11" type="ORF">MNOR_LOCUS8650</name>
</gene>
<comment type="subcellular location">
    <subcellularLocation>
        <location evidence="1">Cell projection</location>
        <location evidence="1">Cilium</location>
    </subcellularLocation>
    <subcellularLocation>
        <location evidence="2">Cytoplasm</location>
        <location evidence="2">Cytoskeleton</location>
    </subcellularLocation>
</comment>
<sequence length="379" mass="42030">GSRRGSARESITPAGTLPVVPGAVSPAPLTPGRALSPTHSEASHVSGLGMKQRQPSTTSISEATKDDPTEDCVMPEGLAGGARTWRQFLKFRRRRQELMEEIDDVASRRAQAQAQLGAAEARKNTLLQETKEVEKEVERVAHALAQLDEDVEVVAILNQGQLQFSLHEMTATLQPEFSHTRLLSKTELDELERTANRGCGEGSDGEEPADEETEALRTLKGQLELEVELAKQELHEISTFKVGRDVMATASGAVDKQQLDSTQLYASLQRLQQLHSGQTRGIELESEKVDKQIAIARKRVARLQGRVDKSTQNIEDLQFQVVEAKPDVVAAKRETRLRRVMACSELNTQVQTRDATILQLEKELETLRLRTFPMLSRTT</sequence>
<keyword evidence="6 9" id="KW-0175">Coiled coil</keyword>
<evidence type="ECO:0000313" key="12">
    <source>
        <dbReference type="Proteomes" id="UP001497623"/>
    </source>
</evidence>
<feature type="non-terminal residue" evidence="11">
    <location>
        <position position="1"/>
    </location>
</feature>